<organism evidence="1 2">
    <name type="scientific">Streptoalloteichus hindustanus</name>
    <dbReference type="NCBI Taxonomy" id="2017"/>
    <lineage>
        <taxon>Bacteria</taxon>
        <taxon>Bacillati</taxon>
        <taxon>Actinomycetota</taxon>
        <taxon>Actinomycetes</taxon>
        <taxon>Pseudonocardiales</taxon>
        <taxon>Pseudonocardiaceae</taxon>
        <taxon>Streptoalloteichus</taxon>
    </lineage>
</organism>
<evidence type="ECO:0000313" key="2">
    <source>
        <dbReference type="Proteomes" id="UP000184501"/>
    </source>
</evidence>
<dbReference type="Proteomes" id="UP000184501">
    <property type="component" value="Unassembled WGS sequence"/>
</dbReference>
<evidence type="ECO:0000313" key="1">
    <source>
        <dbReference type="EMBL" id="SHF82701.1"/>
    </source>
</evidence>
<dbReference type="RefSeq" id="WP_073484161.1">
    <property type="nucleotide sequence ID" value="NZ_FQVN01000005.1"/>
</dbReference>
<proteinExistence type="predicted"/>
<dbReference type="Pfam" id="PF07676">
    <property type="entry name" value="PD40"/>
    <property type="match status" value="1"/>
</dbReference>
<gene>
    <name evidence="1" type="ORF">SAMN05444320_105136</name>
</gene>
<accession>A0A1M5EUE9</accession>
<dbReference type="OrthoDB" id="9808778at2"/>
<sequence length="328" mass="34816">MTALSHRARLLVAALAAVALTGVAVVSVRMAAGAGGTDATPPTQANLAEGPRLQVLTNGQLSVVSAQDPGGPRTVTAVRCDRAHAAAHVVVCLRPVEALRTTQLVVLDRDLREQRSVDLAGIPNRARVSPSGRLVAWTLFVDGHSYATGGFSTQTGILDTRSGQIVKSLEEFTVARDGQPYRAEDVNFWGVTFADDDNRFYATMSTNGHRYLVEGDLAARTVRTLADNVECPSLSPDGTRVAFKAAVDGDPGRGWRLSTLDLASLRATALSETRSVDDQPAWLDNTTLAYALQREDGTNDVWSVPADGAAMPRLLVPGANSPVFLSEA</sequence>
<dbReference type="InterPro" id="IPR011659">
    <property type="entry name" value="WD40"/>
</dbReference>
<keyword evidence="2" id="KW-1185">Reference proteome</keyword>
<name>A0A1M5EUE9_STRHI</name>
<protein>
    <submittedName>
        <fullName evidence="1">WD40-like Beta Propeller Repeat</fullName>
    </submittedName>
</protein>
<dbReference type="SUPFAM" id="SSF69304">
    <property type="entry name" value="Tricorn protease N-terminal domain"/>
    <property type="match status" value="1"/>
</dbReference>
<dbReference type="AlphaFoldDB" id="A0A1M5EUE9"/>
<dbReference type="STRING" id="2017.SAMN05444320_105136"/>
<dbReference type="InterPro" id="IPR011042">
    <property type="entry name" value="6-blade_b-propeller_TolB-like"/>
</dbReference>
<dbReference type="Gene3D" id="2.120.10.30">
    <property type="entry name" value="TolB, C-terminal domain"/>
    <property type="match status" value="1"/>
</dbReference>
<dbReference type="EMBL" id="FQVN01000005">
    <property type="protein sequence ID" value="SHF82701.1"/>
    <property type="molecule type" value="Genomic_DNA"/>
</dbReference>
<reference evidence="1 2" key="1">
    <citation type="submission" date="2016-11" db="EMBL/GenBank/DDBJ databases">
        <authorList>
            <person name="Jaros S."/>
            <person name="Januszkiewicz K."/>
            <person name="Wedrychowicz H."/>
        </authorList>
    </citation>
    <scope>NUCLEOTIDE SEQUENCE [LARGE SCALE GENOMIC DNA]</scope>
    <source>
        <strain evidence="1 2">DSM 44523</strain>
    </source>
</reference>